<dbReference type="KEGG" id="naci:NUH88_05910"/>
<accession>A0A9J7AV70</accession>
<keyword evidence="2" id="KW-1185">Reference proteome</keyword>
<organism evidence="1 2">
    <name type="scientific">Nisaea acidiphila</name>
    <dbReference type="NCBI Taxonomy" id="1862145"/>
    <lineage>
        <taxon>Bacteria</taxon>
        <taxon>Pseudomonadati</taxon>
        <taxon>Pseudomonadota</taxon>
        <taxon>Alphaproteobacteria</taxon>
        <taxon>Rhodospirillales</taxon>
        <taxon>Thalassobaculaceae</taxon>
        <taxon>Nisaea</taxon>
    </lineage>
</organism>
<reference evidence="1" key="1">
    <citation type="submission" date="2022-08" db="EMBL/GenBank/DDBJ databases">
        <title>Nisaea acidiphila sp. nov., isolated from a marine algal debris and emended description of the genus Nisaea Urios et al. 2008.</title>
        <authorList>
            <person name="Kwon K."/>
        </authorList>
    </citation>
    <scope>NUCLEOTIDE SEQUENCE</scope>
    <source>
        <strain evidence="1">MEBiC11861</strain>
    </source>
</reference>
<protein>
    <recommendedName>
        <fullName evidence="3">Type II toxin-antitoxin system ParD family antitoxin</fullName>
    </recommendedName>
</protein>
<name>A0A9J7AV70_9PROT</name>
<dbReference type="AlphaFoldDB" id="A0A9J7AV70"/>
<dbReference type="RefSeq" id="WP_257770588.1">
    <property type="nucleotide sequence ID" value="NZ_CP102480.1"/>
</dbReference>
<evidence type="ECO:0000313" key="1">
    <source>
        <dbReference type="EMBL" id="UUX51224.1"/>
    </source>
</evidence>
<sequence length="76" mass="8258">MSEKTDTADKPDLEARRTEIIAEMGRRLDNGQASIDGEKIFAAFQAAIDEGIASGAPVRMDLAAFKAEMRSRRDSG</sequence>
<gene>
    <name evidence="1" type="ORF">NUH88_05910</name>
</gene>
<evidence type="ECO:0008006" key="3">
    <source>
        <dbReference type="Google" id="ProtNLM"/>
    </source>
</evidence>
<proteinExistence type="predicted"/>
<evidence type="ECO:0000313" key="2">
    <source>
        <dbReference type="Proteomes" id="UP001060336"/>
    </source>
</evidence>
<dbReference type="EMBL" id="CP102480">
    <property type="protein sequence ID" value="UUX51224.1"/>
    <property type="molecule type" value="Genomic_DNA"/>
</dbReference>
<dbReference type="Proteomes" id="UP001060336">
    <property type="component" value="Chromosome"/>
</dbReference>